<feature type="transmembrane region" description="Helical" evidence="1">
    <location>
        <begin position="38"/>
        <end position="58"/>
    </location>
</feature>
<reference evidence="2 3" key="1">
    <citation type="submission" date="2023-01" db="EMBL/GenBank/DDBJ databases">
        <authorList>
            <person name="Yoon J.-W."/>
        </authorList>
    </citation>
    <scope>NUCLEOTIDE SEQUENCE [LARGE SCALE GENOMIC DNA]</scope>
    <source>
        <strain evidence="2 3">KMU-50</strain>
    </source>
</reference>
<comment type="caution">
    <text evidence="2">The sequence shown here is derived from an EMBL/GenBank/DDBJ whole genome shotgun (WGS) entry which is preliminary data.</text>
</comment>
<dbReference type="Proteomes" id="UP001528040">
    <property type="component" value="Unassembled WGS sequence"/>
</dbReference>
<protein>
    <submittedName>
        <fullName evidence="2">Uncharacterized protein</fullName>
    </submittedName>
</protein>
<evidence type="ECO:0000313" key="3">
    <source>
        <dbReference type="Proteomes" id="UP001528040"/>
    </source>
</evidence>
<proteinExistence type="predicted"/>
<keyword evidence="1" id="KW-1133">Transmembrane helix</keyword>
<dbReference type="EMBL" id="JAQIIO010000011">
    <property type="protein sequence ID" value="MDA5095507.1"/>
    <property type="molecule type" value="Genomic_DNA"/>
</dbReference>
<keyword evidence="3" id="KW-1185">Reference proteome</keyword>
<organism evidence="2 3">
    <name type="scientific">Aliiroseovarius salicola</name>
    <dbReference type="NCBI Taxonomy" id="3009082"/>
    <lineage>
        <taxon>Bacteria</taxon>
        <taxon>Pseudomonadati</taxon>
        <taxon>Pseudomonadota</taxon>
        <taxon>Alphaproteobacteria</taxon>
        <taxon>Rhodobacterales</taxon>
        <taxon>Paracoccaceae</taxon>
        <taxon>Aliiroseovarius</taxon>
    </lineage>
</organism>
<name>A0ABT4W6I7_9RHOB</name>
<dbReference type="RefSeq" id="WP_271055215.1">
    <property type="nucleotide sequence ID" value="NZ_JAQIIO010000011.1"/>
</dbReference>
<keyword evidence="1" id="KW-0472">Membrane</keyword>
<keyword evidence="1" id="KW-0812">Transmembrane</keyword>
<feature type="transmembrane region" description="Helical" evidence="1">
    <location>
        <begin position="65"/>
        <end position="84"/>
    </location>
</feature>
<feature type="transmembrane region" description="Helical" evidence="1">
    <location>
        <begin position="96"/>
        <end position="115"/>
    </location>
</feature>
<accession>A0ABT4W6I7</accession>
<gene>
    <name evidence="2" type="ORF">O2N63_15565</name>
</gene>
<evidence type="ECO:0000313" key="2">
    <source>
        <dbReference type="EMBL" id="MDA5095507.1"/>
    </source>
</evidence>
<evidence type="ECO:0000256" key="1">
    <source>
        <dbReference type="SAM" id="Phobius"/>
    </source>
</evidence>
<sequence length="211" mass="23764">MHMLGWALALGLSILLWWYPVLVRPARRALIGRSPYPLWAALLAQLTLFGLFFTTFFGADGGLEFFVVFFAPPVFLAAFPNWLASIWVEFPYLRPALMSGIASGTTFFLLTNLLVSNWRRHALLPALIVATSVAYPVANRTVQTLMAQEAERLSVTCFEAQSLLTSIRDGWPYELHAYAFVDGTPYYWSYAAVRFLPLPQDKQFLAGQCND</sequence>